<keyword evidence="7" id="KW-0460">Magnesium</keyword>
<proteinExistence type="predicted"/>
<dbReference type="InterPro" id="IPR050582">
    <property type="entry name" value="HAD-like_SerB"/>
</dbReference>
<dbReference type="NCBIfam" id="TIGR01488">
    <property type="entry name" value="HAD-SF-IB"/>
    <property type="match status" value="1"/>
</dbReference>
<dbReference type="GO" id="GO:0000287">
    <property type="term" value="F:magnesium ion binding"/>
    <property type="evidence" value="ECO:0007669"/>
    <property type="project" value="TreeGrafter"/>
</dbReference>
<evidence type="ECO:0000256" key="9">
    <source>
        <dbReference type="ARBA" id="ARBA00048138"/>
    </source>
</evidence>
<dbReference type="GO" id="GO:0036424">
    <property type="term" value="F:L-phosphoserine phosphatase activity"/>
    <property type="evidence" value="ECO:0007669"/>
    <property type="project" value="TreeGrafter"/>
</dbReference>
<organism evidence="11 12">
    <name type="scientific">Aureimonas endophytica</name>
    <dbReference type="NCBI Taxonomy" id="2027858"/>
    <lineage>
        <taxon>Bacteria</taxon>
        <taxon>Pseudomonadati</taxon>
        <taxon>Pseudomonadota</taxon>
        <taxon>Alphaproteobacteria</taxon>
        <taxon>Hyphomicrobiales</taxon>
        <taxon>Aurantimonadaceae</taxon>
        <taxon>Aureimonas</taxon>
    </lineage>
</organism>
<evidence type="ECO:0000256" key="5">
    <source>
        <dbReference type="ARBA" id="ARBA00022723"/>
    </source>
</evidence>
<dbReference type="Proteomes" id="UP000644699">
    <property type="component" value="Unassembled WGS sequence"/>
</dbReference>
<dbReference type="Gene3D" id="3.40.50.1000">
    <property type="entry name" value="HAD superfamily/HAD-like"/>
    <property type="match status" value="1"/>
</dbReference>
<comment type="caution">
    <text evidence="11">The sequence shown here is derived from an EMBL/GenBank/DDBJ whole genome shotgun (WGS) entry which is preliminary data.</text>
</comment>
<gene>
    <name evidence="11" type="ORF">GCM10011390_24280</name>
</gene>
<keyword evidence="12" id="KW-1185">Reference proteome</keyword>
<comment type="cofactor">
    <cofactor evidence="1">
        <name>Mg(2+)</name>
        <dbReference type="ChEBI" id="CHEBI:18420"/>
    </cofactor>
</comment>
<keyword evidence="4" id="KW-0028">Amino-acid biosynthesis</keyword>
<evidence type="ECO:0000313" key="11">
    <source>
        <dbReference type="EMBL" id="GGE04481.1"/>
    </source>
</evidence>
<dbReference type="Pfam" id="PF12710">
    <property type="entry name" value="HAD"/>
    <property type="match status" value="1"/>
</dbReference>
<dbReference type="NCBIfam" id="TIGR01489">
    <property type="entry name" value="DKMTPPase-SF"/>
    <property type="match status" value="1"/>
</dbReference>
<evidence type="ECO:0000256" key="3">
    <source>
        <dbReference type="ARBA" id="ARBA00012640"/>
    </source>
</evidence>
<reference evidence="11" key="1">
    <citation type="journal article" date="2014" name="Int. J. Syst. Evol. Microbiol.">
        <title>Complete genome sequence of Corynebacterium casei LMG S-19264T (=DSM 44701T), isolated from a smear-ripened cheese.</title>
        <authorList>
            <consortium name="US DOE Joint Genome Institute (JGI-PGF)"/>
            <person name="Walter F."/>
            <person name="Albersmeier A."/>
            <person name="Kalinowski J."/>
            <person name="Ruckert C."/>
        </authorList>
    </citation>
    <scope>NUCLEOTIDE SEQUENCE</scope>
    <source>
        <strain evidence="11">CGMCC 1.15367</strain>
    </source>
</reference>
<reference evidence="11" key="2">
    <citation type="submission" date="2020-09" db="EMBL/GenBank/DDBJ databases">
        <authorList>
            <person name="Sun Q."/>
            <person name="Zhou Y."/>
        </authorList>
    </citation>
    <scope>NUCLEOTIDE SEQUENCE</scope>
    <source>
        <strain evidence="11">CGMCC 1.15367</strain>
    </source>
</reference>
<dbReference type="PANTHER" id="PTHR43344">
    <property type="entry name" value="PHOSPHOSERINE PHOSPHATASE"/>
    <property type="match status" value="1"/>
</dbReference>
<evidence type="ECO:0000256" key="4">
    <source>
        <dbReference type="ARBA" id="ARBA00022605"/>
    </source>
</evidence>
<evidence type="ECO:0000256" key="6">
    <source>
        <dbReference type="ARBA" id="ARBA00022801"/>
    </source>
</evidence>
<dbReference type="RefSeq" id="WP_188908763.1">
    <property type="nucleotide sequence ID" value="NZ_BMIQ01000003.1"/>
</dbReference>
<dbReference type="SUPFAM" id="SSF56784">
    <property type="entry name" value="HAD-like"/>
    <property type="match status" value="1"/>
</dbReference>
<comment type="pathway">
    <text evidence="2">Amino-acid biosynthesis; L-serine biosynthesis; L-serine from 3-phospho-D-glycerate: step 3/3.</text>
</comment>
<dbReference type="GO" id="GO:0006564">
    <property type="term" value="P:L-serine biosynthetic process"/>
    <property type="evidence" value="ECO:0007669"/>
    <property type="project" value="UniProtKB-KW"/>
</dbReference>
<keyword evidence="6" id="KW-0378">Hydrolase</keyword>
<evidence type="ECO:0000256" key="8">
    <source>
        <dbReference type="ARBA" id="ARBA00023299"/>
    </source>
</evidence>
<comment type="catalytic activity">
    <reaction evidence="10">
        <text>O-phospho-D-serine + H2O = D-serine + phosphate</text>
        <dbReference type="Rhea" id="RHEA:24873"/>
        <dbReference type="ChEBI" id="CHEBI:15377"/>
        <dbReference type="ChEBI" id="CHEBI:35247"/>
        <dbReference type="ChEBI" id="CHEBI:43474"/>
        <dbReference type="ChEBI" id="CHEBI:58680"/>
        <dbReference type="EC" id="3.1.3.3"/>
    </reaction>
</comment>
<accession>A0A916ZM38</accession>
<keyword evidence="5" id="KW-0479">Metal-binding</keyword>
<name>A0A916ZM38_9HYPH</name>
<dbReference type="GO" id="GO:0005737">
    <property type="term" value="C:cytoplasm"/>
    <property type="evidence" value="ECO:0007669"/>
    <property type="project" value="TreeGrafter"/>
</dbReference>
<evidence type="ECO:0000313" key="12">
    <source>
        <dbReference type="Proteomes" id="UP000644699"/>
    </source>
</evidence>
<dbReference type="PANTHER" id="PTHR43344:SF2">
    <property type="entry name" value="PHOSPHOSERINE PHOSPHATASE"/>
    <property type="match status" value="1"/>
</dbReference>
<sequence>MAFDILCDFDGTVSRTDVTDHLLERLALPGWEDLERLWKAGAIGSRECMARQVGLIEASRPALDAALDAVEIDPGFPAFLAATARLGIRLTIVSDGIDYAIRRVLARHGLRGLDIVANRLVAEGERRYRLESPHADAGCRAASGTCKCAVAIRASARPTVLIGDGRSDFCASAAVDLVLAKEALAAHCARTGRRHLVFGDFAELTGLLPVAMRLLGDRSRHPAAATEAA</sequence>
<dbReference type="AlphaFoldDB" id="A0A916ZM38"/>
<comment type="catalytic activity">
    <reaction evidence="9">
        <text>O-phospho-L-serine + H2O = L-serine + phosphate</text>
        <dbReference type="Rhea" id="RHEA:21208"/>
        <dbReference type="ChEBI" id="CHEBI:15377"/>
        <dbReference type="ChEBI" id="CHEBI:33384"/>
        <dbReference type="ChEBI" id="CHEBI:43474"/>
        <dbReference type="ChEBI" id="CHEBI:57524"/>
        <dbReference type="EC" id="3.1.3.3"/>
    </reaction>
</comment>
<keyword evidence="8" id="KW-0718">Serine biosynthesis</keyword>
<evidence type="ECO:0000256" key="7">
    <source>
        <dbReference type="ARBA" id="ARBA00022842"/>
    </source>
</evidence>
<dbReference type="InterPro" id="IPR006384">
    <property type="entry name" value="HAD_hydro_PyrdxlP_Pase-like"/>
</dbReference>
<dbReference type="EMBL" id="BMIQ01000003">
    <property type="protein sequence ID" value="GGE04481.1"/>
    <property type="molecule type" value="Genomic_DNA"/>
</dbReference>
<protein>
    <recommendedName>
        <fullName evidence="3">phosphoserine phosphatase</fullName>
        <ecNumber evidence="3">3.1.3.3</ecNumber>
    </recommendedName>
</protein>
<dbReference type="InterPro" id="IPR023214">
    <property type="entry name" value="HAD_sf"/>
</dbReference>
<dbReference type="Gene3D" id="3.90.1470.20">
    <property type="match status" value="1"/>
</dbReference>
<dbReference type="InterPro" id="IPR036412">
    <property type="entry name" value="HAD-like_sf"/>
</dbReference>
<evidence type="ECO:0000256" key="2">
    <source>
        <dbReference type="ARBA" id="ARBA00005135"/>
    </source>
</evidence>
<dbReference type="EC" id="3.1.3.3" evidence="3"/>
<evidence type="ECO:0000256" key="1">
    <source>
        <dbReference type="ARBA" id="ARBA00001946"/>
    </source>
</evidence>
<evidence type="ECO:0000256" key="10">
    <source>
        <dbReference type="ARBA" id="ARBA00048523"/>
    </source>
</evidence>